<comment type="caution">
    <text evidence="6">The sequence shown here is derived from an EMBL/GenBank/DDBJ whole genome shotgun (WGS) entry which is preliminary data.</text>
</comment>
<dbReference type="InterPro" id="IPR006447">
    <property type="entry name" value="Myb_dom_plants"/>
</dbReference>
<dbReference type="FunFam" id="1.10.10.60:FF:000007">
    <property type="entry name" value="Two-component response regulator"/>
    <property type="match status" value="1"/>
</dbReference>
<gene>
    <name evidence="6" type="ORF">J8273_6801</name>
</gene>
<dbReference type="GO" id="GO:0005634">
    <property type="term" value="C:nucleus"/>
    <property type="evidence" value="ECO:0007669"/>
    <property type="project" value="TreeGrafter"/>
</dbReference>
<dbReference type="OrthoDB" id="60033at2759"/>
<evidence type="ECO:0000313" key="6">
    <source>
        <dbReference type="EMBL" id="KAG9391912.1"/>
    </source>
</evidence>
<dbReference type="InterPro" id="IPR017930">
    <property type="entry name" value="Myb_dom"/>
</dbReference>
<protein>
    <submittedName>
        <fullName evidence="6">Myb-like DNA-binding domain</fullName>
    </submittedName>
</protein>
<keyword evidence="2" id="KW-0804">Transcription</keyword>
<feature type="domain" description="HTH myb-type" evidence="5">
    <location>
        <begin position="241"/>
        <end position="300"/>
    </location>
</feature>
<proteinExistence type="predicted"/>
<keyword evidence="3" id="KW-0539">Nucleus</keyword>
<keyword evidence="1" id="KW-0805">Transcription regulation</keyword>
<evidence type="ECO:0000313" key="7">
    <source>
        <dbReference type="Proteomes" id="UP000717585"/>
    </source>
</evidence>
<dbReference type="SUPFAM" id="SSF46689">
    <property type="entry name" value="Homeodomain-like"/>
    <property type="match status" value="1"/>
</dbReference>
<dbReference type="InterPro" id="IPR009057">
    <property type="entry name" value="Homeodomain-like_sf"/>
</dbReference>
<dbReference type="Proteomes" id="UP000717585">
    <property type="component" value="Unassembled WGS sequence"/>
</dbReference>
<evidence type="ECO:0000256" key="1">
    <source>
        <dbReference type="ARBA" id="ARBA00023015"/>
    </source>
</evidence>
<dbReference type="EMBL" id="JAHDYR010000045">
    <property type="protein sequence ID" value="KAG9391912.1"/>
    <property type="molecule type" value="Genomic_DNA"/>
</dbReference>
<feature type="compositionally biased region" description="Low complexity" evidence="4">
    <location>
        <begin position="181"/>
        <end position="190"/>
    </location>
</feature>
<evidence type="ECO:0000259" key="5">
    <source>
        <dbReference type="PROSITE" id="PS51294"/>
    </source>
</evidence>
<evidence type="ECO:0000256" key="4">
    <source>
        <dbReference type="SAM" id="MobiDB-lite"/>
    </source>
</evidence>
<dbReference type="GO" id="GO:0003677">
    <property type="term" value="F:DNA binding"/>
    <property type="evidence" value="ECO:0007669"/>
    <property type="project" value="UniProtKB-KW"/>
</dbReference>
<feature type="region of interest" description="Disordered" evidence="4">
    <location>
        <begin position="181"/>
        <end position="202"/>
    </location>
</feature>
<dbReference type="GO" id="GO:0003700">
    <property type="term" value="F:DNA-binding transcription factor activity"/>
    <property type="evidence" value="ECO:0007669"/>
    <property type="project" value="InterPro"/>
</dbReference>
<name>A0A8J6E2H4_9EUKA</name>
<keyword evidence="6" id="KW-0238">DNA-binding</keyword>
<sequence>MDFLLNDVFASEALYFDSPFEMDLETNRKQLPVPVLSEEPAPAVPQFKSQPQVQPQAQSTFSGIPQFNLDSVSVPVITPVNPASIAQVSMPVATAAPVAPVEVFELPRLIEANKDEFVCINEPEVETQTIAHFPGLSDDKDSASTVPVFTTRLAPLATSKSLYVRKTTMVQHKVVMAPAPTQAPAAASAPTKKKARKTAPKHSTFLQAQALGPRFPRMDRAAFEAHQDEAYATRPEGKLGKDGRRRLVWTPELHNRFVSSVHTLGIKSAVPKNVLSLMNVESITRENVASRLQKYRLFIRRMHNLSDDVQLEDCHLTQEVEAAALNTAKLY</sequence>
<keyword evidence="7" id="KW-1185">Reference proteome</keyword>
<evidence type="ECO:0000256" key="3">
    <source>
        <dbReference type="ARBA" id="ARBA00023242"/>
    </source>
</evidence>
<accession>A0A8J6E2H4</accession>
<dbReference type="AlphaFoldDB" id="A0A8J6E2H4"/>
<dbReference type="PROSITE" id="PS51294">
    <property type="entry name" value="HTH_MYB"/>
    <property type="match status" value="1"/>
</dbReference>
<dbReference type="PANTHER" id="PTHR31442">
    <property type="entry name" value="HOMEODOMAIN-LIKE SUPERFAMILY PROTEIN-RELATED"/>
    <property type="match status" value="1"/>
</dbReference>
<organism evidence="6 7">
    <name type="scientific">Carpediemonas membranifera</name>
    <dbReference type="NCBI Taxonomy" id="201153"/>
    <lineage>
        <taxon>Eukaryota</taxon>
        <taxon>Metamonada</taxon>
        <taxon>Carpediemonas-like organisms</taxon>
        <taxon>Carpediemonas</taxon>
    </lineage>
</organism>
<dbReference type="InterPro" id="IPR044841">
    <property type="entry name" value="LUX/BOA-like"/>
</dbReference>
<dbReference type="Gene3D" id="1.10.10.60">
    <property type="entry name" value="Homeodomain-like"/>
    <property type="match status" value="1"/>
</dbReference>
<reference evidence="6" key="1">
    <citation type="submission" date="2021-05" db="EMBL/GenBank/DDBJ databases">
        <title>A free-living protist that lacks canonical eukaryotic 1 DNA replication and segregation systems.</title>
        <authorList>
            <person name="Salas-Leiva D.E."/>
            <person name="Tromer E.C."/>
            <person name="Curtis B.A."/>
            <person name="Jerlstrom-Hultqvist J."/>
            <person name="Kolisko M."/>
            <person name="Yi Z."/>
            <person name="Salas-Leiva J.S."/>
            <person name="Gallot-Lavallee L."/>
            <person name="Kops G.J.P.L."/>
            <person name="Archibald J.M."/>
            <person name="Simpson A.G.B."/>
            <person name="Roger A.J."/>
        </authorList>
    </citation>
    <scope>NUCLEOTIDE SEQUENCE</scope>
    <source>
        <strain evidence="6">BICM</strain>
    </source>
</reference>
<dbReference type="PANTHER" id="PTHR31442:SF29">
    <property type="entry name" value="HOMEODOMAIN-LIKE SUPERFAMILY PROTEIN"/>
    <property type="match status" value="1"/>
</dbReference>
<dbReference type="NCBIfam" id="TIGR01557">
    <property type="entry name" value="myb_SHAQKYF"/>
    <property type="match status" value="1"/>
</dbReference>
<evidence type="ECO:0000256" key="2">
    <source>
        <dbReference type="ARBA" id="ARBA00023163"/>
    </source>
</evidence>
<feature type="compositionally biased region" description="Basic residues" evidence="4">
    <location>
        <begin position="191"/>
        <end position="200"/>
    </location>
</feature>